<organism evidence="1 2">
    <name type="scientific">Candidatus Nitrosocosmicus arcticus</name>
    <dbReference type="NCBI Taxonomy" id="2035267"/>
    <lineage>
        <taxon>Archaea</taxon>
        <taxon>Nitrososphaerota</taxon>
        <taxon>Nitrososphaeria</taxon>
        <taxon>Nitrososphaerales</taxon>
        <taxon>Nitrososphaeraceae</taxon>
        <taxon>Candidatus Nitrosocosmicus</taxon>
    </lineage>
</organism>
<dbReference type="EMBL" id="VOAH01000015">
    <property type="protein sequence ID" value="TVP39511.1"/>
    <property type="molecule type" value="Genomic_DNA"/>
</dbReference>
<dbReference type="OrthoDB" id="31397at2157"/>
<protein>
    <submittedName>
        <fullName evidence="1">Uncharacterized protein</fullName>
    </submittedName>
</protein>
<accession>A0A557SSC8</accession>
<dbReference type="RefSeq" id="WP_144733828.1">
    <property type="nucleotide sequence ID" value="NZ_ML675590.1"/>
</dbReference>
<evidence type="ECO:0000313" key="1">
    <source>
        <dbReference type="EMBL" id="TVP39511.1"/>
    </source>
</evidence>
<dbReference type="AlphaFoldDB" id="A0A557SSC8"/>
<keyword evidence="2" id="KW-1185">Reference proteome</keyword>
<name>A0A557SSC8_9ARCH</name>
<proteinExistence type="predicted"/>
<comment type="caution">
    <text evidence="1">The sequence shown here is derived from an EMBL/GenBank/DDBJ whole genome shotgun (WGS) entry which is preliminary data.</text>
</comment>
<evidence type="ECO:0000313" key="2">
    <source>
        <dbReference type="Proteomes" id="UP000315289"/>
    </source>
</evidence>
<reference evidence="1 2" key="1">
    <citation type="journal article" date="2019" name="Front. Microbiol.">
        <title>Ammonia Oxidation by the Arctic Terrestrial Thaumarchaeote Candidatus Nitrosocosmicus arcticus Is Stimulated by Increasing Temperatures.</title>
        <authorList>
            <person name="Alves R.J.E."/>
            <person name="Kerou M."/>
            <person name="Zappe A."/>
            <person name="Bittner R."/>
            <person name="Abby S.S."/>
            <person name="Schmidt H.A."/>
            <person name="Pfeifer K."/>
            <person name="Schleper C."/>
        </authorList>
    </citation>
    <scope>NUCLEOTIDE SEQUENCE [LARGE SCALE GENOMIC DNA]</scope>
    <source>
        <strain evidence="1 2">Kfb</strain>
    </source>
</reference>
<gene>
    <name evidence="1" type="ORF">NARC_150105</name>
</gene>
<dbReference type="Proteomes" id="UP000315289">
    <property type="component" value="Unassembled WGS sequence"/>
</dbReference>
<sequence length="219" mass="25718">MLGYSDDDIKNAAEIREWLTKQILEKQDEIEKIKINLSLIDSVLKQGSFKTAANLNFSKKFSPNEQKNEMNSMKKTPNQYYEKHRGDEEQTEPREQAVEETRLIKRLKDNTPVARVHVTSEEVIIIPEDPIKISIETPPFRSFFLNRILQGMRNKDLDKIKQGQLSESDMISYDIITENENKDILKKIQITNYRDKERINEIFNTAAWVLTRMLDKVDK</sequence>